<dbReference type="EMBL" id="UINC01007177">
    <property type="protein sequence ID" value="SVA31846.1"/>
    <property type="molecule type" value="Genomic_DNA"/>
</dbReference>
<dbReference type="PANTHER" id="PTHR34404:SF2">
    <property type="entry name" value="CONSERVED SERINE RICH PROTEIN"/>
    <property type="match status" value="1"/>
</dbReference>
<dbReference type="AlphaFoldDB" id="A0A381UUN4"/>
<dbReference type="SMART" id="SM00834">
    <property type="entry name" value="CxxC_CXXC_SSSS"/>
    <property type="match status" value="1"/>
</dbReference>
<organism evidence="3">
    <name type="scientific">marine metagenome</name>
    <dbReference type="NCBI Taxonomy" id="408172"/>
    <lineage>
        <taxon>unclassified sequences</taxon>
        <taxon>metagenomes</taxon>
        <taxon>ecological metagenomes</taxon>
    </lineage>
</organism>
<feature type="compositionally biased region" description="Low complexity" evidence="1">
    <location>
        <begin position="94"/>
        <end position="118"/>
    </location>
</feature>
<dbReference type="NCBIfam" id="TIGR02605">
    <property type="entry name" value="CxxC_CxxC_SSSS"/>
    <property type="match status" value="1"/>
</dbReference>
<evidence type="ECO:0000259" key="2">
    <source>
        <dbReference type="SMART" id="SM00834"/>
    </source>
</evidence>
<evidence type="ECO:0000313" key="3">
    <source>
        <dbReference type="EMBL" id="SVA31846.1"/>
    </source>
</evidence>
<feature type="domain" description="Putative regulatory protein FmdB zinc ribbon" evidence="2">
    <location>
        <begin position="1"/>
        <end position="41"/>
    </location>
</feature>
<protein>
    <recommendedName>
        <fullName evidence="2">Putative regulatory protein FmdB zinc ribbon domain-containing protein</fullName>
    </recommendedName>
</protein>
<name>A0A381UUN4_9ZZZZ</name>
<accession>A0A381UUN4</accession>
<dbReference type="InterPro" id="IPR013429">
    <property type="entry name" value="Regulatory_FmdB_Zinc_ribbon"/>
</dbReference>
<dbReference type="PANTHER" id="PTHR34404">
    <property type="entry name" value="REGULATORY PROTEIN, FMDB FAMILY"/>
    <property type="match status" value="1"/>
</dbReference>
<reference evidence="3" key="1">
    <citation type="submission" date="2018-05" db="EMBL/GenBank/DDBJ databases">
        <authorList>
            <person name="Lanie J.A."/>
            <person name="Ng W.-L."/>
            <person name="Kazmierczak K.M."/>
            <person name="Andrzejewski T.M."/>
            <person name="Davidsen T.M."/>
            <person name="Wayne K.J."/>
            <person name="Tettelin H."/>
            <person name="Glass J.I."/>
            <person name="Rusch D."/>
            <person name="Podicherti R."/>
            <person name="Tsui H.-C.T."/>
            <person name="Winkler M.E."/>
        </authorList>
    </citation>
    <scope>NUCLEOTIDE SEQUENCE</scope>
</reference>
<gene>
    <name evidence="3" type="ORF">METZ01_LOCUS84700</name>
</gene>
<proteinExistence type="predicted"/>
<sequence length="118" mass="12630">MPTYDYRCESCGEQFELRLKFSDDIDQPCKQCGEVATRQFSAVPIVFKGSGWYVNDYGKKGSSAGKQTDSPSSTKENSEKSADKSSGTAEKSDSSTSKSDSSSKSTSSTSSTKSPSSD</sequence>
<evidence type="ECO:0000256" key="1">
    <source>
        <dbReference type="SAM" id="MobiDB-lite"/>
    </source>
</evidence>
<feature type="compositionally biased region" description="Polar residues" evidence="1">
    <location>
        <begin position="64"/>
        <end position="75"/>
    </location>
</feature>
<feature type="region of interest" description="Disordered" evidence="1">
    <location>
        <begin position="58"/>
        <end position="118"/>
    </location>
</feature>
<dbReference type="Pfam" id="PF09723">
    <property type="entry name" value="Zn_ribbon_8"/>
    <property type="match status" value="1"/>
</dbReference>